<evidence type="ECO:0000259" key="7">
    <source>
        <dbReference type="SMART" id="SM00382"/>
    </source>
</evidence>
<evidence type="ECO:0000256" key="2">
    <source>
        <dbReference type="ARBA" id="ARBA00022705"/>
    </source>
</evidence>
<dbReference type="Pfam" id="PF13401">
    <property type="entry name" value="AAA_22"/>
    <property type="match status" value="1"/>
</dbReference>
<feature type="binding site" evidence="5">
    <location>
        <position position="281"/>
    </location>
    <ligand>
        <name>ATP</name>
        <dbReference type="ChEBI" id="CHEBI:30616"/>
    </ligand>
</feature>
<reference evidence="9 10" key="1">
    <citation type="submission" date="2018-07" db="EMBL/GenBank/DDBJ databases">
        <title>Genome sequences of Haloplanus salinus JCM 18368T.</title>
        <authorList>
            <person name="Kim Y.B."/>
            <person name="Roh S.W."/>
        </authorList>
    </citation>
    <scope>NUCLEOTIDE SEQUENCE [LARGE SCALE GENOMIC DNA]</scope>
    <source>
        <strain evidence="9 10">JCM 18368</strain>
    </source>
</reference>
<evidence type="ECO:0000256" key="5">
    <source>
        <dbReference type="HAMAP-Rule" id="MF_01407"/>
    </source>
</evidence>
<dbReference type="HAMAP" id="MF_01407">
    <property type="entry name" value="ORC1_type_DNA_replic_protein"/>
    <property type="match status" value="1"/>
</dbReference>
<dbReference type="InterPro" id="IPR015163">
    <property type="entry name" value="Cdc6_C"/>
</dbReference>
<dbReference type="SUPFAM" id="SSF52540">
    <property type="entry name" value="P-loop containing nucleoside triphosphate hydrolases"/>
    <property type="match status" value="1"/>
</dbReference>
<keyword evidence="3 5" id="KW-0547">Nucleotide-binding</keyword>
<dbReference type="SUPFAM" id="SSF46785">
    <property type="entry name" value="Winged helix' DNA-binding domain"/>
    <property type="match status" value="1"/>
</dbReference>
<dbReference type="InterPro" id="IPR050311">
    <property type="entry name" value="ORC1/CDC6"/>
</dbReference>
<keyword evidence="10" id="KW-1185">Reference proteome</keyword>
<dbReference type="Gene3D" id="3.40.50.300">
    <property type="entry name" value="P-loop containing nucleotide triphosphate hydrolases"/>
    <property type="match status" value="1"/>
</dbReference>
<keyword evidence="9" id="KW-0132">Cell division</keyword>
<dbReference type="Gene3D" id="1.10.8.60">
    <property type="match status" value="1"/>
</dbReference>
<dbReference type="PANTHER" id="PTHR10763:SF22">
    <property type="entry name" value="ORC1-TYPE DNA REPLICATION PROTEIN"/>
    <property type="match status" value="1"/>
</dbReference>
<sequence>MSNETSTSDESRDLESASSDGQDDRYRVQTSEPKGSPDENGKPPSSDGDGTQFKVDDPLFSQRKGIFQNKEMVRVGWVPDGDRIVGRDDYISTISSCLNDAVYGGAPNHISITGKTGTGKSLVSRYVTRRAVNASVEDIRIGHTYLDCSKSSTEVQVISTIGQQLNDEDIYDEDEDIVKMPDTGLPKDKFYKRLWQILDHYDSAIIILDEVDLLKSDHVLMSLAKAVESNDTSCQIGIIAISNQINFFDELNPRTKSAFQTQELNFDPYNANQIQEILRGRDDAFRDGVLTDDVIPLVAAFSAQEHGDARKAMRLFRTAGELADREGSDVVGEDHVRSAQDTLEKDRFRDFLQGTPTQMKAACLSISAKSLYSRDDYVITGELYDAYQQITNAIDMDTIGIRRFRDILDEMQLSQVIETKEVNMGKGGGRHNSHRLLHNPETILDIVMEDTRFREISKSSLKRFA</sequence>
<feature type="domain" description="AAA+ ATPase" evidence="7">
    <location>
        <begin position="106"/>
        <end position="267"/>
    </location>
</feature>
<name>A0A368N0W9_9EURY</name>
<comment type="caution">
    <text evidence="9">The sequence shown here is derived from an EMBL/GenBank/DDBJ whole genome shotgun (WGS) entry which is preliminary data.</text>
</comment>
<dbReference type="AlphaFoldDB" id="A0A368N0W9"/>
<comment type="similarity">
    <text evidence="1 5">Belongs to the CDC6/cdc18 family.</text>
</comment>
<keyword evidence="9" id="KW-0131">Cell cycle</keyword>
<dbReference type="GO" id="GO:0005524">
    <property type="term" value="F:ATP binding"/>
    <property type="evidence" value="ECO:0007669"/>
    <property type="project" value="UniProtKB-UniRule"/>
</dbReference>
<dbReference type="Gene3D" id="1.10.10.10">
    <property type="entry name" value="Winged helix-like DNA-binding domain superfamily/Winged helix DNA-binding domain"/>
    <property type="match status" value="1"/>
</dbReference>
<dbReference type="Pfam" id="PF22703">
    <property type="entry name" value="Cdc6_lid"/>
    <property type="match status" value="1"/>
</dbReference>
<proteinExistence type="inferred from homology"/>
<dbReference type="Proteomes" id="UP000252189">
    <property type="component" value="Unassembled WGS sequence"/>
</dbReference>
<dbReference type="GO" id="GO:0006260">
    <property type="term" value="P:DNA replication"/>
    <property type="evidence" value="ECO:0007669"/>
    <property type="project" value="UniProtKB-UniRule"/>
</dbReference>
<dbReference type="InterPro" id="IPR003593">
    <property type="entry name" value="AAA+_ATPase"/>
</dbReference>
<dbReference type="NCBIfam" id="TIGR02928">
    <property type="entry name" value="orc1/cdc6 family replication initiation protein"/>
    <property type="match status" value="1"/>
</dbReference>
<dbReference type="InterPro" id="IPR049945">
    <property type="entry name" value="AAA_22"/>
</dbReference>
<feature type="region of interest" description="Disordered" evidence="6">
    <location>
        <begin position="1"/>
        <end position="55"/>
    </location>
</feature>
<accession>A0A368N0W9</accession>
<keyword evidence="4 5" id="KW-0067">ATP-binding</keyword>
<evidence type="ECO:0000259" key="8">
    <source>
        <dbReference type="SMART" id="SM01074"/>
    </source>
</evidence>
<dbReference type="InterPro" id="IPR014277">
    <property type="entry name" value="Orc1/Cdc6_arc"/>
</dbReference>
<dbReference type="InterPro" id="IPR027417">
    <property type="entry name" value="P-loop_NTPase"/>
</dbReference>
<dbReference type="SMART" id="SM01074">
    <property type="entry name" value="Cdc6_C"/>
    <property type="match status" value="1"/>
</dbReference>
<feature type="binding site" evidence="5">
    <location>
        <position position="269"/>
    </location>
    <ligand>
        <name>ATP</name>
        <dbReference type="ChEBI" id="CHEBI:30616"/>
    </ligand>
</feature>
<evidence type="ECO:0000313" key="9">
    <source>
        <dbReference type="EMBL" id="RCU43743.1"/>
    </source>
</evidence>
<feature type="binding site" evidence="5">
    <location>
        <begin position="118"/>
        <end position="122"/>
    </location>
    <ligand>
        <name>ATP</name>
        <dbReference type="ChEBI" id="CHEBI:30616"/>
    </ligand>
</feature>
<dbReference type="InterPro" id="IPR036390">
    <property type="entry name" value="WH_DNA-bd_sf"/>
</dbReference>
<evidence type="ECO:0000256" key="4">
    <source>
        <dbReference type="ARBA" id="ARBA00022840"/>
    </source>
</evidence>
<protein>
    <recommendedName>
        <fullName evidence="5">ORC1-type DNA replication protein</fullName>
    </recommendedName>
</protein>
<evidence type="ECO:0000256" key="6">
    <source>
        <dbReference type="SAM" id="MobiDB-lite"/>
    </source>
</evidence>
<dbReference type="Pfam" id="PF09079">
    <property type="entry name" value="WHD_Cdc6"/>
    <property type="match status" value="1"/>
</dbReference>
<feature type="domain" description="Cdc6 C-terminal" evidence="8">
    <location>
        <begin position="363"/>
        <end position="447"/>
    </location>
</feature>
<dbReference type="OrthoDB" id="195574at2157"/>
<dbReference type="PANTHER" id="PTHR10763">
    <property type="entry name" value="CELL DIVISION CONTROL PROTEIN 6-RELATED"/>
    <property type="match status" value="1"/>
</dbReference>
<dbReference type="InterPro" id="IPR055237">
    <property type="entry name" value="Cdc6_lid"/>
</dbReference>
<gene>
    <name evidence="9" type="ORF">DU504_17820</name>
</gene>
<dbReference type="EMBL" id="QPHM01000004">
    <property type="protein sequence ID" value="RCU43743.1"/>
    <property type="molecule type" value="Genomic_DNA"/>
</dbReference>
<dbReference type="GO" id="GO:0016887">
    <property type="term" value="F:ATP hydrolysis activity"/>
    <property type="evidence" value="ECO:0007669"/>
    <property type="project" value="InterPro"/>
</dbReference>
<organism evidence="9 10">
    <name type="scientific">Haloplanus salinus</name>
    <dbReference type="NCBI Taxonomy" id="1126245"/>
    <lineage>
        <taxon>Archaea</taxon>
        <taxon>Methanobacteriati</taxon>
        <taxon>Methanobacteriota</taxon>
        <taxon>Stenosarchaea group</taxon>
        <taxon>Halobacteria</taxon>
        <taxon>Halobacteriales</taxon>
        <taxon>Haloferacaceae</taxon>
        <taxon>Haloplanus</taxon>
    </lineage>
</organism>
<evidence type="ECO:0000256" key="3">
    <source>
        <dbReference type="ARBA" id="ARBA00022741"/>
    </source>
</evidence>
<dbReference type="RefSeq" id="WP_114450773.1">
    <property type="nucleotide sequence ID" value="NZ_QPHM01000004.1"/>
</dbReference>
<dbReference type="FunFam" id="1.10.8.60:FF:000073">
    <property type="entry name" value="ORC1-type DNA replication protein"/>
    <property type="match status" value="1"/>
</dbReference>
<comment type="function">
    <text evidence="5">Involved in regulation of DNA replication.</text>
</comment>
<evidence type="ECO:0000313" key="10">
    <source>
        <dbReference type="Proteomes" id="UP000252189"/>
    </source>
</evidence>
<dbReference type="SMART" id="SM00382">
    <property type="entry name" value="AAA"/>
    <property type="match status" value="1"/>
</dbReference>
<keyword evidence="2 5" id="KW-0235">DNA replication</keyword>
<dbReference type="GO" id="GO:0051301">
    <property type="term" value="P:cell division"/>
    <property type="evidence" value="ECO:0007669"/>
    <property type="project" value="UniProtKB-KW"/>
</dbReference>
<evidence type="ECO:0000256" key="1">
    <source>
        <dbReference type="ARBA" id="ARBA00006184"/>
    </source>
</evidence>
<dbReference type="InterPro" id="IPR036388">
    <property type="entry name" value="WH-like_DNA-bd_sf"/>
</dbReference>